<gene>
    <name evidence="1" type="ORF">OBBRIDRAFT_839311</name>
</gene>
<proteinExistence type="predicted"/>
<evidence type="ECO:0000313" key="1">
    <source>
        <dbReference type="EMBL" id="OCH84986.1"/>
    </source>
</evidence>
<dbReference type="CDD" id="cd09917">
    <property type="entry name" value="F-box_SF"/>
    <property type="match status" value="1"/>
</dbReference>
<name>A0A8E2DFJ2_9APHY</name>
<dbReference type="EMBL" id="KV722617">
    <property type="protein sequence ID" value="OCH84986.1"/>
    <property type="molecule type" value="Genomic_DNA"/>
</dbReference>
<evidence type="ECO:0000313" key="2">
    <source>
        <dbReference type="Proteomes" id="UP000250043"/>
    </source>
</evidence>
<keyword evidence="2" id="KW-1185">Reference proteome</keyword>
<dbReference type="AlphaFoldDB" id="A0A8E2DFJ2"/>
<sequence>MHISVPASSATSGAEFGQASELSCPGRPAQFHSHPRLPVELWRMILEHVADHRTLLACGCTCKGLCETVRDMYDTDIEDLLDPEDFTFLRSTLRERPASAQYLTRVSVTPHTLPAFLVEFAGRLSRVERFEIVGAQAEKPPPLALGTRDRLTLARSGSVRRLLVSAVRFANFGELARLGGALDLKDIRYAASLGLRTFSMNDPKDLSTYRHILTAPRLAQTLVELSICTTDPALRTIMHPARTLPRLAEFTGLRKLSFQIDDAEPPDPCPMLTTLLAEMPATRIEHMQIHWVYIEGSPSHLKTSQKCLDLVDKGLSASHFASLAEVEFRIYNVHEDDFEYLRETECVVFPRLRSRNVVLFDVVSCDEDFVEVVNCLGADYRYKQFSTSED</sequence>
<protein>
    <recommendedName>
        <fullName evidence="3">F-box domain-containing protein</fullName>
    </recommendedName>
</protein>
<dbReference type="InterPro" id="IPR036047">
    <property type="entry name" value="F-box-like_dom_sf"/>
</dbReference>
<evidence type="ECO:0008006" key="3">
    <source>
        <dbReference type="Google" id="ProtNLM"/>
    </source>
</evidence>
<reference evidence="1 2" key="1">
    <citation type="submission" date="2016-07" db="EMBL/GenBank/DDBJ databases">
        <title>Draft genome of the white-rot fungus Obba rivulosa 3A-2.</title>
        <authorList>
            <consortium name="DOE Joint Genome Institute"/>
            <person name="Miettinen O."/>
            <person name="Riley R."/>
            <person name="Acob R."/>
            <person name="Barry K."/>
            <person name="Cullen D."/>
            <person name="De Vries R."/>
            <person name="Hainaut M."/>
            <person name="Hatakka A."/>
            <person name="Henrissat B."/>
            <person name="Hilden K."/>
            <person name="Kuo R."/>
            <person name="Labutti K."/>
            <person name="Lipzen A."/>
            <person name="Makela M.R."/>
            <person name="Sandor L."/>
            <person name="Spatafora J.W."/>
            <person name="Grigoriev I.V."/>
            <person name="Hibbett D.S."/>
        </authorList>
    </citation>
    <scope>NUCLEOTIDE SEQUENCE [LARGE SCALE GENOMIC DNA]</scope>
    <source>
        <strain evidence="1 2">3A-2</strain>
    </source>
</reference>
<dbReference type="SUPFAM" id="SSF81383">
    <property type="entry name" value="F-box domain"/>
    <property type="match status" value="1"/>
</dbReference>
<organism evidence="1 2">
    <name type="scientific">Obba rivulosa</name>
    <dbReference type="NCBI Taxonomy" id="1052685"/>
    <lineage>
        <taxon>Eukaryota</taxon>
        <taxon>Fungi</taxon>
        <taxon>Dikarya</taxon>
        <taxon>Basidiomycota</taxon>
        <taxon>Agaricomycotina</taxon>
        <taxon>Agaricomycetes</taxon>
        <taxon>Polyporales</taxon>
        <taxon>Gelatoporiaceae</taxon>
        <taxon>Obba</taxon>
    </lineage>
</organism>
<accession>A0A8E2DFJ2</accession>
<dbReference type="Proteomes" id="UP000250043">
    <property type="component" value="Unassembled WGS sequence"/>
</dbReference>